<evidence type="ECO:0000313" key="1">
    <source>
        <dbReference type="EMBL" id="GAA0182642.1"/>
    </source>
</evidence>
<reference evidence="1 2" key="1">
    <citation type="submission" date="2024-01" db="EMBL/GenBank/DDBJ databases">
        <title>The complete chloroplast genome sequence of Lithospermum erythrorhizon: insights into the phylogenetic relationship among Boraginaceae species and the maternal lineages of purple gromwells.</title>
        <authorList>
            <person name="Okada T."/>
            <person name="Watanabe K."/>
        </authorList>
    </citation>
    <scope>NUCLEOTIDE SEQUENCE [LARGE SCALE GENOMIC DNA]</scope>
</reference>
<dbReference type="Gene3D" id="1.25.40.10">
    <property type="entry name" value="Tetratricopeptide repeat domain"/>
    <property type="match status" value="2"/>
</dbReference>
<name>A0AAV3RPD9_LITER</name>
<evidence type="ECO:0000313" key="2">
    <source>
        <dbReference type="Proteomes" id="UP001454036"/>
    </source>
</evidence>
<accession>A0AAV3RPD9</accession>
<dbReference type="PANTHER" id="PTHR47493:SF1">
    <property type="entry name" value="OS08G0520200 PROTEIN"/>
    <property type="match status" value="1"/>
</dbReference>
<dbReference type="EMBL" id="BAABME010010869">
    <property type="protein sequence ID" value="GAA0182642.1"/>
    <property type="molecule type" value="Genomic_DNA"/>
</dbReference>
<comment type="caution">
    <text evidence="1">The sequence shown here is derived from an EMBL/GenBank/DDBJ whole genome shotgun (WGS) entry which is preliminary data.</text>
</comment>
<dbReference type="AlphaFoldDB" id="A0AAV3RPD9"/>
<dbReference type="PANTHER" id="PTHR47493">
    <property type="entry name" value="OS08G0520200 PROTEIN"/>
    <property type="match status" value="1"/>
</dbReference>
<organism evidence="1 2">
    <name type="scientific">Lithospermum erythrorhizon</name>
    <name type="common">Purple gromwell</name>
    <name type="synonym">Lithospermum officinale var. erythrorhizon</name>
    <dbReference type="NCBI Taxonomy" id="34254"/>
    <lineage>
        <taxon>Eukaryota</taxon>
        <taxon>Viridiplantae</taxon>
        <taxon>Streptophyta</taxon>
        <taxon>Embryophyta</taxon>
        <taxon>Tracheophyta</taxon>
        <taxon>Spermatophyta</taxon>
        <taxon>Magnoliopsida</taxon>
        <taxon>eudicotyledons</taxon>
        <taxon>Gunneridae</taxon>
        <taxon>Pentapetalae</taxon>
        <taxon>asterids</taxon>
        <taxon>lamiids</taxon>
        <taxon>Boraginales</taxon>
        <taxon>Boraginaceae</taxon>
        <taxon>Boraginoideae</taxon>
        <taxon>Lithospermeae</taxon>
        <taxon>Lithospermum</taxon>
    </lineage>
</organism>
<sequence>MMTCLNLSAALRHHPPPCTSSFRRHHPPRPNQDRYLKITENSNKDSDYAAVLQGLCRGEKNLIKLKSQGITEKNDLLPEVKTILDEMIYSCYALDVDVVSKILGFCCELRDVDTVDYLMWRLKERDVKVLESVLWKVVVGFGGRGEIELMEFVLEKMELMGVRVDSVSGNAFVICYSVFGSLSEMEVAYGRLKRSRILIEEEAIRTMALAYIKEEKFYSLGKFVEDVGLGRKNVGNLLWDLLILSYAAKFKMKSMQREFVRMVESGFKPGVTTFNIRAMAFSKMMLFADLHLSIKHITHEGVVPDIVTYGCVVDAYLERRLAKNLDFVLNNMNGDSYVTLATDPLVFEAMGKVEFHSSSEALMEFSKKKNWTYKELIAVYLKKKFRRNQIFWNY</sequence>
<dbReference type="Proteomes" id="UP001454036">
    <property type="component" value="Unassembled WGS sequence"/>
</dbReference>
<proteinExistence type="predicted"/>
<gene>
    <name evidence="1" type="ORF">LIER_30401</name>
</gene>
<protein>
    <recommendedName>
        <fullName evidence="3">Pentatricopeptide repeat-containing protein</fullName>
    </recommendedName>
</protein>
<keyword evidence="2" id="KW-1185">Reference proteome</keyword>
<dbReference type="InterPro" id="IPR011990">
    <property type="entry name" value="TPR-like_helical_dom_sf"/>
</dbReference>
<evidence type="ECO:0008006" key="3">
    <source>
        <dbReference type="Google" id="ProtNLM"/>
    </source>
</evidence>